<dbReference type="AlphaFoldDB" id="A0A455T776"/>
<dbReference type="SUPFAM" id="SSF53474">
    <property type="entry name" value="alpha/beta-Hydrolases"/>
    <property type="match status" value="1"/>
</dbReference>
<dbReference type="PANTHER" id="PTHR43798">
    <property type="entry name" value="MONOACYLGLYCEROL LIPASE"/>
    <property type="match status" value="1"/>
</dbReference>
<accession>A0A455T776</accession>
<protein>
    <submittedName>
        <fullName evidence="3">Hydrolase</fullName>
    </submittedName>
</protein>
<dbReference type="Gene3D" id="3.40.50.1820">
    <property type="entry name" value="alpha/beta hydrolase"/>
    <property type="match status" value="1"/>
</dbReference>
<dbReference type="PRINTS" id="PR00111">
    <property type="entry name" value="ABHYDROLASE"/>
</dbReference>
<sequence>MTEADHAGDRIEHTLEVQGIPTHLFEAGPPTAPPLLYLHGTHLGNLWLDYHRLLAQHFHLFAPDIPGFGLSERPDWMRDMSDYVLYFRDLMAALGLERVALVGHSLGGWMAAEIAVWYPERVSKLVLSNAAGLRVKGVPIVDIFALSPQRLLETCFENLMAAAPLIPREINTDYFVRLYAERTTLAALAWNPHYDPKLARRLASLRCPVLIIWGAHDRLIPPAYGEEWQRLIPGARLVVLEGTGHMPMFELPQQWTAHICSFLQESQQQEVKP</sequence>
<dbReference type="PANTHER" id="PTHR43798:SF31">
    <property type="entry name" value="AB HYDROLASE SUPERFAMILY PROTEIN YCLE"/>
    <property type="match status" value="1"/>
</dbReference>
<evidence type="ECO:0000256" key="1">
    <source>
        <dbReference type="ARBA" id="ARBA00022801"/>
    </source>
</evidence>
<name>A0A455T776_9CHLR</name>
<dbReference type="InterPro" id="IPR000073">
    <property type="entry name" value="AB_hydrolase_1"/>
</dbReference>
<dbReference type="GO" id="GO:0016020">
    <property type="term" value="C:membrane"/>
    <property type="evidence" value="ECO:0007669"/>
    <property type="project" value="TreeGrafter"/>
</dbReference>
<keyword evidence="1 3" id="KW-0378">Hydrolase</keyword>
<organism evidence="3">
    <name type="scientific">Thermogemmatispora argillosa</name>
    <dbReference type="NCBI Taxonomy" id="2045280"/>
    <lineage>
        <taxon>Bacteria</taxon>
        <taxon>Bacillati</taxon>
        <taxon>Chloroflexota</taxon>
        <taxon>Ktedonobacteria</taxon>
        <taxon>Thermogemmatisporales</taxon>
        <taxon>Thermogemmatisporaceae</taxon>
        <taxon>Thermogemmatispora</taxon>
    </lineage>
</organism>
<dbReference type="GO" id="GO:0016787">
    <property type="term" value="F:hydrolase activity"/>
    <property type="evidence" value="ECO:0007669"/>
    <property type="project" value="UniProtKB-KW"/>
</dbReference>
<feature type="domain" description="AB hydrolase-1" evidence="2">
    <location>
        <begin position="33"/>
        <end position="250"/>
    </location>
</feature>
<dbReference type="EMBL" id="AP019377">
    <property type="protein sequence ID" value="BBH94284.1"/>
    <property type="molecule type" value="Genomic_DNA"/>
</dbReference>
<reference evidence="3" key="1">
    <citation type="submission" date="2018-12" db="EMBL/GenBank/DDBJ databases">
        <title>Novel natural products biosynthetic potential of the class Ktedonobacteria.</title>
        <authorList>
            <person name="Zheng Y."/>
            <person name="Saitou A."/>
            <person name="Wang C.M."/>
            <person name="Toyoda A."/>
            <person name="Minakuchi Y."/>
            <person name="Sekiguchi Y."/>
            <person name="Ueda K."/>
            <person name="Takano H."/>
            <person name="Sakai Y."/>
            <person name="Yokota A."/>
            <person name="Yabe S."/>
        </authorList>
    </citation>
    <scope>NUCLEOTIDE SEQUENCE</scope>
    <source>
        <strain evidence="3">A3-2</strain>
    </source>
</reference>
<evidence type="ECO:0000313" key="3">
    <source>
        <dbReference type="EMBL" id="BBH94284.1"/>
    </source>
</evidence>
<gene>
    <name evidence="3" type="ORF">KTA_24830</name>
</gene>
<dbReference type="InterPro" id="IPR029058">
    <property type="entry name" value="AB_hydrolase_fold"/>
</dbReference>
<dbReference type="InterPro" id="IPR050266">
    <property type="entry name" value="AB_hydrolase_sf"/>
</dbReference>
<evidence type="ECO:0000259" key="2">
    <source>
        <dbReference type="Pfam" id="PF00561"/>
    </source>
</evidence>
<dbReference type="Pfam" id="PF00561">
    <property type="entry name" value="Abhydrolase_1"/>
    <property type="match status" value="1"/>
</dbReference>
<proteinExistence type="predicted"/>